<dbReference type="AlphaFoldDB" id="A0AAW3PRF5"/>
<protein>
    <submittedName>
        <fullName evidence="1">Type III secretion system protein</fullName>
    </submittedName>
</protein>
<evidence type="ECO:0000313" key="2">
    <source>
        <dbReference type="Proteomes" id="UP000070434"/>
    </source>
</evidence>
<dbReference type="InterPro" id="IPR013392">
    <property type="entry name" value="T3SS_HrpB7"/>
</dbReference>
<comment type="caution">
    <text evidence="1">The sequence shown here is derived from an EMBL/GenBank/DDBJ whole genome shotgun (WGS) entry which is preliminary data.</text>
</comment>
<proteinExistence type="predicted"/>
<evidence type="ECO:0000313" key="1">
    <source>
        <dbReference type="EMBL" id="KWZ30985.1"/>
    </source>
</evidence>
<reference evidence="1 2" key="1">
    <citation type="submission" date="2015-11" db="EMBL/GenBank/DDBJ databases">
        <authorList>
            <person name="Sahl J."/>
            <person name="Wagner D."/>
            <person name="Keim P."/>
        </authorList>
    </citation>
    <scope>NUCLEOTIDE SEQUENCE [LARGE SCALE GENOMIC DNA]</scope>
    <source>
        <strain evidence="1 2">AZ-4-2-10-S1-D7</strain>
    </source>
</reference>
<sequence length="161" mass="17897">MKDRRVAAFERVLSRRRQLDRKLNAALGGLRGELQPLMDALDESRAAVRAHAAELVAHDGKIDAMLGGVSFRADEYLKLREFRSHAAEQHAMLEARAAQAGQALAAKEAQIGALRTEILRNRARIDIYGKRRDTLVKGIELAIEDAQDEETSESRRPGPAF</sequence>
<organism evidence="1 2">
    <name type="scientific">Burkholderia anthina</name>
    <dbReference type="NCBI Taxonomy" id="179879"/>
    <lineage>
        <taxon>Bacteria</taxon>
        <taxon>Pseudomonadati</taxon>
        <taxon>Pseudomonadota</taxon>
        <taxon>Betaproteobacteria</taxon>
        <taxon>Burkholderiales</taxon>
        <taxon>Burkholderiaceae</taxon>
        <taxon>Burkholderia</taxon>
        <taxon>Burkholderia cepacia complex</taxon>
    </lineage>
</organism>
<dbReference type="Pfam" id="PF09486">
    <property type="entry name" value="HrpB7"/>
    <property type="match status" value="1"/>
</dbReference>
<accession>A0AAW3PRF5</accession>
<name>A0AAW3PRF5_9BURK</name>
<dbReference type="EMBL" id="LNJP01000003">
    <property type="protein sequence ID" value="KWZ30985.1"/>
    <property type="molecule type" value="Genomic_DNA"/>
</dbReference>
<dbReference type="RefSeq" id="WP_059639221.1">
    <property type="nucleotide sequence ID" value="NZ_LNJP01000003.1"/>
</dbReference>
<gene>
    <name evidence="1" type="ORF">WS64_21910</name>
</gene>
<dbReference type="Proteomes" id="UP000070434">
    <property type="component" value="Unassembled WGS sequence"/>
</dbReference>